<evidence type="ECO:0000256" key="1">
    <source>
        <dbReference type="SAM" id="SignalP"/>
    </source>
</evidence>
<dbReference type="Proteomes" id="UP000070700">
    <property type="component" value="Unassembled WGS sequence"/>
</dbReference>
<organism evidence="3 4">
    <name type="scientific">Mollisia scopiformis</name>
    <name type="common">Conifer needle endophyte fungus</name>
    <name type="synonym">Phialocephala scopiformis</name>
    <dbReference type="NCBI Taxonomy" id="149040"/>
    <lineage>
        <taxon>Eukaryota</taxon>
        <taxon>Fungi</taxon>
        <taxon>Dikarya</taxon>
        <taxon>Ascomycota</taxon>
        <taxon>Pezizomycotina</taxon>
        <taxon>Leotiomycetes</taxon>
        <taxon>Helotiales</taxon>
        <taxon>Mollisiaceae</taxon>
        <taxon>Mollisia</taxon>
    </lineage>
</organism>
<dbReference type="AlphaFoldDB" id="A0A194X856"/>
<protein>
    <recommendedName>
        <fullName evidence="2">Apple domain-containing protein</fullName>
    </recommendedName>
</protein>
<dbReference type="InParanoid" id="A0A194X856"/>
<feature type="chain" id="PRO_5008267961" description="Apple domain-containing protein" evidence="1">
    <location>
        <begin position="19"/>
        <end position="439"/>
    </location>
</feature>
<dbReference type="PROSITE" id="PS50948">
    <property type="entry name" value="PAN"/>
    <property type="match status" value="1"/>
</dbReference>
<keyword evidence="1" id="KW-0732">Signal</keyword>
<feature type="domain" description="Apple" evidence="2">
    <location>
        <begin position="104"/>
        <end position="176"/>
    </location>
</feature>
<reference evidence="3 4" key="1">
    <citation type="submission" date="2015-10" db="EMBL/GenBank/DDBJ databases">
        <title>Full genome of DAOMC 229536 Phialocephala scopiformis, a fungal endophyte of spruce producing the potent anti-insectan compound rugulosin.</title>
        <authorList>
            <consortium name="DOE Joint Genome Institute"/>
            <person name="Walker A.K."/>
            <person name="Frasz S.L."/>
            <person name="Seifert K.A."/>
            <person name="Miller J.D."/>
            <person name="Mondo S.J."/>
            <person name="Labutti K."/>
            <person name="Lipzen A."/>
            <person name="Dockter R."/>
            <person name="Kennedy M."/>
            <person name="Grigoriev I.V."/>
            <person name="Spatafora J.W."/>
        </authorList>
    </citation>
    <scope>NUCLEOTIDE SEQUENCE [LARGE SCALE GENOMIC DNA]</scope>
    <source>
        <strain evidence="3 4">CBS 120377</strain>
    </source>
</reference>
<dbReference type="EMBL" id="KQ947417">
    <property type="protein sequence ID" value="KUJ15982.1"/>
    <property type="molecule type" value="Genomic_DNA"/>
</dbReference>
<accession>A0A194X856</accession>
<dbReference type="KEGG" id="psco:LY89DRAFT_750091"/>
<evidence type="ECO:0000259" key="2">
    <source>
        <dbReference type="PROSITE" id="PS50948"/>
    </source>
</evidence>
<proteinExistence type="predicted"/>
<sequence>MKLSLSVLALLALRSVSSISATLITASPSKTAVLAGRQFSSASLASCSTVSGLASPQPSGAVCGELANSDGTGYLISYVAGSPYVASLAALSGFAKPQPANTTCGVLAFSNGSGTIIDYTNGVYTENAATCGQICLATTGCTNVYFEAGAYCNLHSGPPTNLASSSSPYTFYDLSCFTCQDVIYSSSSSSTSTQTSILSTAQSSTVSSTSSVTTSVTSSITPISSESSTTPTTTASWTWTSVQTNPALYNMALTTTYTQSPQCTTGAITEMAAWGPYLWDNSVNPLPTSTMTTCYPPQFYSSVIGILNNVTLPAFSALVCPYEWDTIPYNASYIACCPNGFGLIAPNYASNSARPFSGALCTSNIGFGQVYDVSSYNSTAYWTVIPVTATAGTVVFADAFDGITAPATTSTLLITSSSTKSSSFTKSSASTTATTSIKA</sequence>
<feature type="signal peptide" evidence="1">
    <location>
        <begin position="1"/>
        <end position="18"/>
    </location>
</feature>
<evidence type="ECO:0000313" key="4">
    <source>
        <dbReference type="Proteomes" id="UP000070700"/>
    </source>
</evidence>
<dbReference type="OrthoDB" id="5985073at2759"/>
<gene>
    <name evidence="3" type="ORF">LY89DRAFT_750091</name>
</gene>
<evidence type="ECO:0000313" key="3">
    <source>
        <dbReference type="EMBL" id="KUJ15982.1"/>
    </source>
</evidence>
<dbReference type="RefSeq" id="XP_018070337.1">
    <property type="nucleotide sequence ID" value="XM_018221188.1"/>
</dbReference>
<name>A0A194X856_MOLSC</name>
<dbReference type="GeneID" id="28830914"/>
<dbReference type="InterPro" id="IPR003609">
    <property type="entry name" value="Pan_app"/>
</dbReference>
<keyword evidence="4" id="KW-1185">Reference proteome</keyword>